<dbReference type="EMBL" id="FMYL01000011">
    <property type="protein sequence ID" value="SDC18251.1"/>
    <property type="molecule type" value="Genomic_DNA"/>
</dbReference>
<dbReference type="CDD" id="cd03808">
    <property type="entry name" value="GT4_CapM-like"/>
    <property type="match status" value="1"/>
</dbReference>
<evidence type="ECO:0000313" key="3">
    <source>
        <dbReference type="Proteomes" id="UP000242501"/>
    </source>
</evidence>
<dbReference type="PANTHER" id="PTHR12526">
    <property type="entry name" value="GLYCOSYLTRANSFERASE"/>
    <property type="match status" value="1"/>
</dbReference>
<dbReference type="Proteomes" id="UP000242501">
    <property type="component" value="Unassembled WGS sequence"/>
</dbReference>
<dbReference type="AlphaFoldDB" id="A0A1G6JHU2"/>
<dbReference type="SUPFAM" id="SSF53756">
    <property type="entry name" value="UDP-Glycosyltransferase/glycogen phosphorylase"/>
    <property type="match status" value="1"/>
</dbReference>
<dbReference type="Gene3D" id="3.40.50.2000">
    <property type="entry name" value="Glycogen Phosphorylase B"/>
    <property type="match status" value="2"/>
</dbReference>
<dbReference type="RefSeq" id="WP_244518290.1">
    <property type="nucleotide sequence ID" value="NZ_FMYL01000011.1"/>
</dbReference>
<organism evidence="2 3">
    <name type="scientific">Acinetobacter boissieri</name>
    <dbReference type="NCBI Taxonomy" id="1219383"/>
    <lineage>
        <taxon>Bacteria</taxon>
        <taxon>Pseudomonadati</taxon>
        <taxon>Pseudomonadota</taxon>
        <taxon>Gammaproteobacteria</taxon>
        <taxon>Moraxellales</taxon>
        <taxon>Moraxellaceae</taxon>
        <taxon>Acinetobacter</taxon>
    </lineage>
</organism>
<protein>
    <submittedName>
        <fullName evidence="2">Glycosyltransferase involved in cell wall bisynthesis</fullName>
    </submittedName>
</protein>
<dbReference type="InterPro" id="IPR028098">
    <property type="entry name" value="Glyco_trans_4-like_N"/>
</dbReference>
<gene>
    <name evidence="2" type="ORF">SAMN05421733_11146</name>
</gene>
<feature type="domain" description="Glycosyltransferase subfamily 4-like N-terminal" evidence="1">
    <location>
        <begin position="21"/>
        <end position="157"/>
    </location>
</feature>
<accession>A0A1G6JHU2</accession>
<keyword evidence="2" id="KW-0808">Transferase</keyword>
<dbReference type="Pfam" id="PF13477">
    <property type="entry name" value="Glyco_trans_4_2"/>
    <property type="match status" value="1"/>
</dbReference>
<dbReference type="Pfam" id="PF13692">
    <property type="entry name" value="Glyco_trans_1_4"/>
    <property type="match status" value="1"/>
</dbReference>
<dbReference type="STRING" id="1219383.SAMN05421733_11146"/>
<sequence>MKKFCIISNDLYTVRNLRADLLLALAEQGNEIHILAPNVAECPNEQGYFQGLGFHVHGYFLKKTGTNPVHDSKAIFSLYQQLKQIQPNKILSYTIKPAMYGTLAAYMAGIGERYVLLSGLGFAFQETHTGYFKYIKKIFDTIFSFAISKATRVIFQNPDDLKLIAQLGYLKGVATGVVSGSGVNMQHFQRCPLVQDQNKNNRPIFVMIARLLRDKGIYEYIDAIRQVKKNHPEAEFHLVGWIDQNPEAIPQALLDDWINEGLVKYWGKLDDVRPALAQSNIMVLPSYREGTPRSVLEAMAMGRVVITTNAPGCKETIVDGVNGYQVYVASADELANAMFKLIAQPQDMTRMGQASFDIVKARYDVHLVNQQMITFMQGTF</sequence>
<name>A0A1G6JHU2_9GAMM</name>
<dbReference type="PANTHER" id="PTHR12526:SF638">
    <property type="entry name" value="SPORE COAT PROTEIN SA"/>
    <property type="match status" value="1"/>
</dbReference>
<reference evidence="3" key="1">
    <citation type="submission" date="2016-09" db="EMBL/GenBank/DDBJ databases">
        <authorList>
            <person name="Varghese N."/>
            <person name="Submissions S."/>
        </authorList>
    </citation>
    <scope>NUCLEOTIDE SEQUENCE [LARGE SCALE GENOMIC DNA]</scope>
    <source>
        <strain evidence="3">ANC 4422</strain>
    </source>
</reference>
<proteinExistence type="predicted"/>
<evidence type="ECO:0000313" key="2">
    <source>
        <dbReference type="EMBL" id="SDC18251.1"/>
    </source>
</evidence>
<dbReference type="GO" id="GO:0016757">
    <property type="term" value="F:glycosyltransferase activity"/>
    <property type="evidence" value="ECO:0007669"/>
    <property type="project" value="TreeGrafter"/>
</dbReference>
<evidence type="ECO:0000259" key="1">
    <source>
        <dbReference type="Pfam" id="PF13477"/>
    </source>
</evidence>
<keyword evidence="3" id="KW-1185">Reference proteome</keyword>